<dbReference type="Pfam" id="PF06945">
    <property type="entry name" value="DUF1289"/>
    <property type="match status" value="1"/>
</dbReference>
<name>A0ABY5AB35_9GAMM</name>
<keyword evidence="2" id="KW-1185">Reference proteome</keyword>
<dbReference type="PANTHER" id="PTHR35175">
    <property type="entry name" value="DUF1289 DOMAIN-CONTAINING PROTEIN"/>
    <property type="match status" value="1"/>
</dbReference>
<dbReference type="PANTHER" id="PTHR35175:SF2">
    <property type="entry name" value="DUF1289 DOMAIN-CONTAINING PROTEIN"/>
    <property type="match status" value="1"/>
</dbReference>
<gene>
    <name evidence="1" type="ORF">L1F06_001645</name>
</gene>
<dbReference type="Proteomes" id="UP001054897">
    <property type="component" value="Chromosome"/>
</dbReference>
<organism evidence="1 2">
    <name type="scientific">Ectopseudomonas hydrolytica</name>
    <dbReference type="NCBI Taxonomy" id="2493633"/>
    <lineage>
        <taxon>Bacteria</taxon>
        <taxon>Pseudomonadati</taxon>
        <taxon>Pseudomonadota</taxon>
        <taxon>Gammaproteobacteria</taxon>
        <taxon>Pseudomonadales</taxon>
        <taxon>Pseudomonadaceae</taxon>
        <taxon>Ectopseudomonas</taxon>
    </lineage>
</organism>
<dbReference type="EMBL" id="CP099397">
    <property type="protein sequence ID" value="USR40168.1"/>
    <property type="molecule type" value="Genomic_DNA"/>
</dbReference>
<dbReference type="GeneID" id="300079642"/>
<accession>A0ABY5AB35</accession>
<dbReference type="InterPro" id="IPR010710">
    <property type="entry name" value="DUF1289"/>
</dbReference>
<proteinExistence type="predicted"/>
<protein>
    <submittedName>
        <fullName evidence="1">DUF1289 domain-containing protein</fullName>
    </submittedName>
</protein>
<dbReference type="RefSeq" id="WP_129482017.1">
    <property type="nucleotide sequence ID" value="NZ_CP099397.1"/>
</dbReference>
<reference evidence="1" key="1">
    <citation type="submission" date="2022-06" db="EMBL/GenBank/DDBJ databases">
        <title>Complete genome of Pseudomonas hydrolytica DSWY01T.</title>
        <authorList>
            <person name="Jung J."/>
            <person name="Jeon C.O."/>
        </authorList>
    </citation>
    <scope>NUCLEOTIDE SEQUENCE</scope>
    <source>
        <strain evidence="1">DSWY01</strain>
    </source>
</reference>
<evidence type="ECO:0000313" key="1">
    <source>
        <dbReference type="EMBL" id="USR40168.1"/>
    </source>
</evidence>
<evidence type="ECO:0000313" key="2">
    <source>
        <dbReference type="Proteomes" id="UP001054897"/>
    </source>
</evidence>
<sequence length="65" mass="7366">MSSDSADRPLESPCRRQCCLDEHDQCLGCGRTLQEILDWGAADNARRRQIAAAAEQRLRQRRSPP</sequence>